<gene>
    <name evidence="3" type="ORF">SPAPADRAFT_64855</name>
</gene>
<dbReference type="GeneID" id="18875002"/>
<dbReference type="InterPro" id="IPR029071">
    <property type="entry name" value="Ubiquitin-like_domsf"/>
</dbReference>
<dbReference type="KEGG" id="spaa:SPAPADRAFT_64855"/>
<dbReference type="PANTHER" id="PTHR23322">
    <property type="entry name" value="FAS-ASSOCIATED PROTEIN"/>
    <property type="match status" value="1"/>
</dbReference>
<feature type="region of interest" description="Disordered" evidence="1">
    <location>
        <begin position="65"/>
        <end position="95"/>
    </location>
</feature>
<dbReference type="Gene3D" id="1.10.8.10">
    <property type="entry name" value="DNA helicase RuvA subunit, C-terminal domain"/>
    <property type="match status" value="1"/>
</dbReference>
<evidence type="ECO:0000256" key="1">
    <source>
        <dbReference type="SAM" id="MobiDB-lite"/>
    </source>
</evidence>
<dbReference type="GO" id="GO:0005783">
    <property type="term" value="C:endoplasmic reticulum"/>
    <property type="evidence" value="ECO:0007669"/>
    <property type="project" value="TreeGrafter"/>
</dbReference>
<dbReference type="Pfam" id="PF14555">
    <property type="entry name" value="UBA_4"/>
    <property type="match status" value="1"/>
</dbReference>
<dbReference type="PROSITE" id="PS50033">
    <property type="entry name" value="UBX"/>
    <property type="match status" value="1"/>
</dbReference>
<evidence type="ECO:0000313" key="3">
    <source>
        <dbReference type="EMBL" id="EGW35774.1"/>
    </source>
</evidence>
<dbReference type="InterPro" id="IPR036249">
    <property type="entry name" value="Thioredoxin-like_sf"/>
</dbReference>
<dbReference type="SUPFAM" id="SSF52833">
    <property type="entry name" value="Thioredoxin-like"/>
    <property type="match status" value="1"/>
</dbReference>
<sequence>MSDDLTADQQEAVVQFKSITGIENDENDDKVLRLLVIHEYNLNNAISTYFDSGFEMAETANTYSSGAQVHHDGQLHNRERTASPPRHSPTPPARDNIMNLQQQMFMDNLMPRFPKAPTISNGWQLEVGIHTSLIHEREEQQKKLLENEEDSESTISVPPTVVDEGKERRSPAAALWVLLLILPKTIWNILVSAIRFLFGLDTTSGSGESSKLSRTFNFDKFHPSYRLLDQVNSWIKKTELIKDDETLAEKESFEPEDSSTLVESNFNISESDFNNAHQISQREYHWLLVILVNDSVGCKRFVRELFANSGFNELFNKNSGTFKETQIFISNVERNREAFEVAHVYKVRRTPYIMLVGNVSPSPDIMASMSILYKSNLSTPFVSNDYEARLTVIKIIKNVNKFLEKFTPQLISARYDRQEMEFSRMIRQQQDDAYLQSLEQDRQKKVQREKEEKAKHDLEISYKMRQYYLLNLVKYDFFSSVTTTGEDEDKFRIAVKLPSGKRLVEFFRKSITIKEFYMFIELKLFVEELLETQGAEFEEITHIIDELIADVGLPRSLQEQPLTLEDYCVKYPFKFEVIQPYPKKVIVANDVKISEAPDFKGANFLVEFTCEDEDEDEDEEVDEESEN</sequence>
<feature type="compositionally biased region" description="Basic and acidic residues" evidence="1">
    <location>
        <begin position="69"/>
        <end position="81"/>
    </location>
</feature>
<protein>
    <recommendedName>
        <fullName evidence="2">UBX domain-containing protein</fullName>
    </recommendedName>
</protein>
<dbReference type="Pfam" id="PF00789">
    <property type="entry name" value="UBX"/>
    <property type="match status" value="1"/>
</dbReference>
<name>G3AEU4_SPAPN</name>
<dbReference type="RefSeq" id="XP_007373186.1">
    <property type="nucleotide sequence ID" value="XM_007373124.1"/>
</dbReference>
<feature type="region of interest" description="Disordered" evidence="1">
    <location>
        <begin position="143"/>
        <end position="164"/>
    </location>
</feature>
<dbReference type="AlphaFoldDB" id="G3AEU4"/>
<dbReference type="SUPFAM" id="SSF54236">
    <property type="entry name" value="Ubiquitin-like"/>
    <property type="match status" value="1"/>
</dbReference>
<dbReference type="HOGENOM" id="CLU_413380_0_0_1"/>
<dbReference type="InterPro" id="IPR001012">
    <property type="entry name" value="UBX_dom"/>
</dbReference>
<organism evidence="4">
    <name type="scientific">Spathaspora passalidarum (strain NRRL Y-27907 / 11-Y1)</name>
    <dbReference type="NCBI Taxonomy" id="619300"/>
    <lineage>
        <taxon>Eukaryota</taxon>
        <taxon>Fungi</taxon>
        <taxon>Dikarya</taxon>
        <taxon>Ascomycota</taxon>
        <taxon>Saccharomycotina</taxon>
        <taxon>Pichiomycetes</taxon>
        <taxon>Debaryomycetaceae</taxon>
        <taxon>Spathaspora</taxon>
    </lineage>
</organism>
<dbReference type="Gene3D" id="3.10.20.90">
    <property type="entry name" value="Phosphatidylinositol 3-kinase Catalytic Subunit, Chain A, domain 1"/>
    <property type="match status" value="1"/>
</dbReference>
<dbReference type="GO" id="GO:0043130">
    <property type="term" value="F:ubiquitin binding"/>
    <property type="evidence" value="ECO:0007669"/>
    <property type="project" value="TreeGrafter"/>
</dbReference>
<dbReference type="STRING" id="619300.G3AEU4"/>
<proteinExistence type="predicted"/>
<dbReference type="PANTHER" id="PTHR23322:SF1">
    <property type="entry name" value="FAS-ASSOCIATED FACTOR 2"/>
    <property type="match status" value="1"/>
</dbReference>
<dbReference type="OrthoDB" id="1026733at2759"/>
<dbReference type="OMA" id="FYMFIEL"/>
<evidence type="ECO:0000313" key="4">
    <source>
        <dbReference type="Proteomes" id="UP000000709"/>
    </source>
</evidence>
<dbReference type="GO" id="GO:0036503">
    <property type="term" value="P:ERAD pathway"/>
    <property type="evidence" value="ECO:0007669"/>
    <property type="project" value="TreeGrafter"/>
</dbReference>
<dbReference type="InterPro" id="IPR050730">
    <property type="entry name" value="UBX_domain-protein"/>
</dbReference>
<keyword evidence="4" id="KW-1185">Reference proteome</keyword>
<dbReference type="EMBL" id="GL996499">
    <property type="protein sequence ID" value="EGW35774.1"/>
    <property type="molecule type" value="Genomic_DNA"/>
</dbReference>
<evidence type="ECO:0000259" key="2">
    <source>
        <dbReference type="PROSITE" id="PS50033"/>
    </source>
</evidence>
<accession>G3AEU4</accession>
<feature type="domain" description="UBX" evidence="2">
    <location>
        <begin position="486"/>
        <end position="521"/>
    </location>
</feature>
<dbReference type="eggNOG" id="KOG1363">
    <property type="taxonomic scope" value="Eukaryota"/>
</dbReference>
<reference evidence="3 4" key="1">
    <citation type="journal article" date="2011" name="Proc. Natl. Acad. Sci. U.S.A.">
        <title>Comparative genomics of xylose-fermenting fungi for enhanced biofuel production.</title>
        <authorList>
            <person name="Wohlbach D.J."/>
            <person name="Kuo A."/>
            <person name="Sato T.K."/>
            <person name="Potts K.M."/>
            <person name="Salamov A.A."/>
            <person name="LaButti K.M."/>
            <person name="Sun H."/>
            <person name="Clum A."/>
            <person name="Pangilinan J.L."/>
            <person name="Lindquist E.A."/>
            <person name="Lucas S."/>
            <person name="Lapidus A."/>
            <person name="Jin M."/>
            <person name="Gunawan C."/>
            <person name="Balan V."/>
            <person name="Dale B.E."/>
            <person name="Jeffries T.W."/>
            <person name="Zinkel R."/>
            <person name="Barry K.W."/>
            <person name="Grigoriev I.V."/>
            <person name="Gasch A.P."/>
        </authorList>
    </citation>
    <scope>NUCLEOTIDE SEQUENCE [LARGE SCALE GENOMIC DNA]</scope>
    <source>
        <strain evidence="4">NRRL Y-27907 / 11-Y1</strain>
    </source>
</reference>
<dbReference type="FunCoup" id="G3AEU4">
    <property type="interactions" value="140"/>
</dbReference>
<dbReference type="InParanoid" id="G3AEU4"/>
<dbReference type="Proteomes" id="UP000000709">
    <property type="component" value="Unassembled WGS sequence"/>
</dbReference>